<proteinExistence type="predicted"/>
<feature type="compositionally biased region" description="Low complexity" evidence="1">
    <location>
        <begin position="56"/>
        <end position="73"/>
    </location>
</feature>
<dbReference type="Pfam" id="PF13699">
    <property type="entry name" value="eCIS_core"/>
    <property type="match status" value="1"/>
</dbReference>
<dbReference type="Proteomes" id="UP000297258">
    <property type="component" value="Unassembled WGS sequence"/>
</dbReference>
<evidence type="ECO:0000313" key="4">
    <source>
        <dbReference type="Proteomes" id="UP000297258"/>
    </source>
</evidence>
<gene>
    <name evidence="3" type="ORF">E4O92_12365</name>
</gene>
<sequence length="431" mass="45797">MASTCHLGSVASCRRRSRRSCRACWAMANWYRGWPYARGCSNWPARPSNWRRAAIRPGSAGRSRNRSSGASRHGCGRPTLAFGPSRPERPRRKGRNRCPGNRRRHCAKRIAAGVRGPARRQREENMKSMANLDGHSGAERPTPTTGGMLHRAGGMPGQPAAGVAEVLRSGGRPLDAGLRSSMEGHFGRDLSQVRVHTDARAAESASGMHAAAYTVGRHIAFALGRFAPDTVKGRQLLAHELAHTVQQGFAPAPTAIPAITRPVAADEGEANRVAARVGAGQHAGAIGQTTGGRALVQKQDLVEAPQTMEAPGTSAAGATPMSAASLPVTRSFTVPVGLRRFNNVFHIPASGSFSITASGVMSRHPGTVLPYWIKPITSGFHFNGDELEYTTNSGRQTRTWSDLAGDVDCGLEISTANSDPSNALVVDLTVS</sequence>
<comment type="caution">
    <text evidence="3">The sequence shown here is derived from an EMBL/GenBank/DDBJ whole genome shotgun (WGS) entry which is preliminary data.</text>
</comment>
<feature type="region of interest" description="Disordered" evidence="1">
    <location>
        <begin position="55"/>
        <end position="145"/>
    </location>
</feature>
<dbReference type="OrthoDB" id="7387101at2"/>
<dbReference type="InterPro" id="IPR025295">
    <property type="entry name" value="eCIS_core_dom"/>
</dbReference>
<evidence type="ECO:0000259" key="2">
    <source>
        <dbReference type="Pfam" id="PF13699"/>
    </source>
</evidence>
<reference evidence="3 4" key="1">
    <citation type="submission" date="2019-03" db="EMBL/GenBank/DDBJ databases">
        <title>Draft genome of Massilia hortus sp. nov., a novel bacterial species of the Oxalobacteraceae family.</title>
        <authorList>
            <person name="Peta V."/>
            <person name="Raths R."/>
            <person name="Bucking H."/>
        </authorList>
    </citation>
    <scope>NUCLEOTIDE SEQUENCE [LARGE SCALE GENOMIC DNA]</scope>
    <source>
        <strain evidence="3 4">ONC3</strain>
    </source>
</reference>
<name>A0A4Y9SY09_9BURK</name>
<evidence type="ECO:0000256" key="1">
    <source>
        <dbReference type="SAM" id="MobiDB-lite"/>
    </source>
</evidence>
<dbReference type="EMBL" id="SPUM01000081">
    <property type="protein sequence ID" value="TFW31739.1"/>
    <property type="molecule type" value="Genomic_DNA"/>
</dbReference>
<dbReference type="AlphaFoldDB" id="A0A4Y9SY09"/>
<evidence type="ECO:0000313" key="3">
    <source>
        <dbReference type="EMBL" id="TFW31739.1"/>
    </source>
</evidence>
<protein>
    <submittedName>
        <fullName evidence="3">DUF4157 domain-containing protein</fullName>
    </submittedName>
</protein>
<feature type="compositionally biased region" description="Basic residues" evidence="1">
    <location>
        <begin position="89"/>
        <end position="108"/>
    </location>
</feature>
<accession>A0A4Y9SY09</accession>
<organism evidence="3 4">
    <name type="scientific">Massilia horti</name>
    <dbReference type="NCBI Taxonomy" id="2562153"/>
    <lineage>
        <taxon>Bacteria</taxon>
        <taxon>Pseudomonadati</taxon>
        <taxon>Pseudomonadota</taxon>
        <taxon>Betaproteobacteria</taxon>
        <taxon>Burkholderiales</taxon>
        <taxon>Oxalobacteraceae</taxon>
        <taxon>Telluria group</taxon>
        <taxon>Massilia</taxon>
    </lineage>
</organism>
<feature type="domain" description="eCIS core" evidence="2">
    <location>
        <begin position="173"/>
        <end position="248"/>
    </location>
</feature>
<keyword evidence="4" id="KW-1185">Reference proteome</keyword>